<dbReference type="GO" id="GO:0003676">
    <property type="term" value="F:nucleic acid binding"/>
    <property type="evidence" value="ECO:0007669"/>
    <property type="project" value="InterPro"/>
</dbReference>
<keyword evidence="1" id="KW-0863">Zinc-finger</keyword>
<dbReference type="EMBL" id="JAUUTY010000003">
    <property type="protein sequence ID" value="KAK1666932.1"/>
    <property type="molecule type" value="Genomic_DNA"/>
</dbReference>
<protein>
    <recommendedName>
        <fullName evidence="3">CCHC-type domain-containing protein</fullName>
    </recommendedName>
</protein>
<accession>A0AAD8SZR8</accession>
<name>A0AAD8SZR8_LOLMU</name>
<dbReference type="InterPro" id="IPR001878">
    <property type="entry name" value="Znf_CCHC"/>
</dbReference>
<proteinExistence type="predicted"/>
<sequence>MASSFLVPSAPPAGKPLAGDAFVVVGSRPGHLLLAPSSALRLGHLAPVSALGWGASERAGSACFTASGSTPALSSGHHVSLLGLGVVVPGGGAALGSTRIRCFVWRLIEKKRCKSKPALHGSMMDAMVYDQIARTAGDSIDLLVKTMDILLPSSRANLQDALRIATKFIKLEEDCVTGEGHVLAESLEAAMDGLREMMTLYVSSTEPLPQGNPHVVLPSLPGLETELVFRHLADEFQKLYFVAREEITREYGVGVVPGPNTVLGSTRVKSTDGGDGFCEAEIARTAGDSIDLLMTTMDKLLPSSRANHQDAIRIAAKFIKVERDCITGEGWYILADSVDGAMDGIREMWTLYVPSTKSLPPCNGGAVVPLLGLSTIRHRQGVGETSAPVVETVGPALYPRLDRKDYGLWALNMEVAMEAAEIWEAVDPGGDDYVKGGAKYTKDRKALTAIYSVVPKDVMQHLVGKKSAKDAWETIKTLHQGHARVREAHLQTLTKSYEDLKMEESETVDQFAARFVTLINAIRGSRPTTRESGLACLDRKDYGLWALNMEVAMEAAEIWEAVDPGGDDYVKGGAKYTKDRKALTAIYSVVPKDVMQHLVGKKSAKDAWETIKTLHQGHARVREAHLQTLTKSYEDLKMEESETVDQFAARFVTLINAIRGYGERLDEVKNVRRFLRAAPARHMQIVTSIEQCLDLNTLTVEDLVGRFKAHDERIRLSFNDPNQSEHLMLTKQQWMTLSKEKQGGSTSRSNGKEKQRPVKKYIAEQEEDDEAPPRRKFDIKKVRCHNCGKLGHFKSDCREPPKERAFMAQQGDDGPMMLMLEECEQMAKEELAPPVPAMEIVTLVEEKVYLHDKRGTKTGGNVWCLDTGTSNHMTGDKSLFSELDLSVGGTVRFGDGSTVDIAWRGNVLLEMQYGGPKLASMKVVHVWDNQKAARRLEAIKRAAVGCWQMQTIQNTHALQESRLDAALGQDGQK</sequence>
<dbReference type="GO" id="GO:0008270">
    <property type="term" value="F:zinc ion binding"/>
    <property type="evidence" value="ECO:0007669"/>
    <property type="project" value="UniProtKB-KW"/>
</dbReference>
<organism evidence="4 5">
    <name type="scientific">Lolium multiflorum</name>
    <name type="common">Italian ryegrass</name>
    <name type="synonym">Lolium perenne subsp. multiflorum</name>
    <dbReference type="NCBI Taxonomy" id="4521"/>
    <lineage>
        <taxon>Eukaryota</taxon>
        <taxon>Viridiplantae</taxon>
        <taxon>Streptophyta</taxon>
        <taxon>Embryophyta</taxon>
        <taxon>Tracheophyta</taxon>
        <taxon>Spermatophyta</taxon>
        <taxon>Magnoliopsida</taxon>
        <taxon>Liliopsida</taxon>
        <taxon>Poales</taxon>
        <taxon>Poaceae</taxon>
        <taxon>BOP clade</taxon>
        <taxon>Pooideae</taxon>
        <taxon>Poodae</taxon>
        <taxon>Poeae</taxon>
        <taxon>Poeae Chloroplast Group 2 (Poeae type)</taxon>
        <taxon>Loliodinae</taxon>
        <taxon>Loliinae</taxon>
        <taxon>Lolium</taxon>
    </lineage>
</organism>
<dbReference type="Proteomes" id="UP001231189">
    <property type="component" value="Unassembled WGS sequence"/>
</dbReference>
<gene>
    <name evidence="4" type="ORF">QYE76_055091</name>
</gene>
<evidence type="ECO:0000313" key="5">
    <source>
        <dbReference type="Proteomes" id="UP001231189"/>
    </source>
</evidence>
<evidence type="ECO:0000256" key="1">
    <source>
        <dbReference type="PROSITE-ProRule" id="PRU00047"/>
    </source>
</evidence>
<dbReference type="SUPFAM" id="SSF57756">
    <property type="entry name" value="Retrovirus zinc finger-like domains"/>
    <property type="match status" value="1"/>
</dbReference>
<feature type="domain" description="CCHC-type" evidence="3">
    <location>
        <begin position="783"/>
        <end position="799"/>
    </location>
</feature>
<dbReference type="AlphaFoldDB" id="A0AAD8SZR8"/>
<evidence type="ECO:0000256" key="2">
    <source>
        <dbReference type="SAM" id="MobiDB-lite"/>
    </source>
</evidence>
<keyword evidence="5" id="KW-1185">Reference proteome</keyword>
<dbReference type="PANTHER" id="PTHR35317:SF35">
    <property type="entry name" value="DUF4219 DOMAIN-CONTAINING PROTEIN"/>
    <property type="match status" value="1"/>
</dbReference>
<dbReference type="PANTHER" id="PTHR35317">
    <property type="entry name" value="OS04G0629600 PROTEIN"/>
    <property type="match status" value="1"/>
</dbReference>
<dbReference type="SMART" id="SM00343">
    <property type="entry name" value="ZnF_C2HC"/>
    <property type="match status" value="1"/>
</dbReference>
<feature type="region of interest" description="Disordered" evidence="2">
    <location>
        <begin position="736"/>
        <end position="757"/>
    </location>
</feature>
<reference evidence="4" key="1">
    <citation type="submission" date="2023-07" db="EMBL/GenBank/DDBJ databases">
        <title>A chromosome-level genome assembly of Lolium multiflorum.</title>
        <authorList>
            <person name="Chen Y."/>
            <person name="Copetti D."/>
            <person name="Kolliker R."/>
            <person name="Studer B."/>
        </authorList>
    </citation>
    <scope>NUCLEOTIDE SEQUENCE</scope>
    <source>
        <strain evidence="4">02402/16</strain>
        <tissue evidence="4">Leaf</tissue>
    </source>
</reference>
<dbReference type="InterPro" id="IPR054722">
    <property type="entry name" value="PolX-like_BBD"/>
</dbReference>
<dbReference type="InterPro" id="IPR036875">
    <property type="entry name" value="Znf_CCHC_sf"/>
</dbReference>
<dbReference type="Pfam" id="PF00098">
    <property type="entry name" value="zf-CCHC"/>
    <property type="match status" value="1"/>
</dbReference>
<keyword evidence="1" id="KW-0479">Metal-binding</keyword>
<keyword evidence="1" id="KW-0862">Zinc</keyword>
<comment type="caution">
    <text evidence="4">The sequence shown here is derived from an EMBL/GenBank/DDBJ whole genome shotgun (WGS) entry which is preliminary data.</text>
</comment>
<dbReference type="Pfam" id="PF14223">
    <property type="entry name" value="Retrotran_gag_2"/>
    <property type="match status" value="2"/>
</dbReference>
<evidence type="ECO:0000259" key="3">
    <source>
        <dbReference type="PROSITE" id="PS50158"/>
    </source>
</evidence>
<dbReference type="Gene3D" id="4.10.60.10">
    <property type="entry name" value="Zinc finger, CCHC-type"/>
    <property type="match status" value="1"/>
</dbReference>
<evidence type="ECO:0000313" key="4">
    <source>
        <dbReference type="EMBL" id="KAK1666932.1"/>
    </source>
</evidence>
<dbReference type="Pfam" id="PF22936">
    <property type="entry name" value="Pol_BBD"/>
    <property type="match status" value="1"/>
</dbReference>
<dbReference type="PROSITE" id="PS50158">
    <property type="entry name" value="ZF_CCHC"/>
    <property type="match status" value="1"/>
</dbReference>